<evidence type="ECO:0000256" key="3">
    <source>
        <dbReference type="ARBA" id="ARBA00007626"/>
    </source>
</evidence>
<dbReference type="Pfam" id="PF16953">
    <property type="entry name" value="PRORP"/>
    <property type="match status" value="1"/>
</dbReference>
<comment type="cofactor">
    <cofactor evidence="2">
        <name>Mg(2+)</name>
        <dbReference type="ChEBI" id="CHEBI:18420"/>
    </cofactor>
</comment>
<organism evidence="14 15">
    <name type="scientific">Pyrus ussuriensis x Pyrus communis</name>
    <dbReference type="NCBI Taxonomy" id="2448454"/>
    <lineage>
        <taxon>Eukaryota</taxon>
        <taxon>Viridiplantae</taxon>
        <taxon>Streptophyta</taxon>
        <taxon>Embryophyta</taxon>
        <taxon>Tracheophyta</taxon>
        <taxon>Spermatophyta</taxon>
        <taxon>Magnoliopsida</taxon>
        <taxon>eudicotyledons</taxon>
        <taxon>Gunneridae</taxon>
        <taxon>Pentapetalae</taxon>
        <taxon>rosids</taxon>
        <taxon>fabids</taxon>
        <taxon>Rosales</taxon>
        <taxon>Rosaceae</taxon>
        <taxon>Amygdaloideae</taxon>
        <taxon>Maleae</taxon>
        <taxon>Pyrus</taxon>
    </lineage>
</organism>
<dbReference type="GO" id="GO:0004526">
    <property type="term" value="F:ribonuclease P activity"/>
    <property type="evidence" value="ECO:0007669"/>
    <property type="project" value="UniProtKB-EC"/>
</dbReference>
<dbReference type="InterPro" id="IPR033443">
    <property type="entry name" value="PROP1-like_PPR_dom"/>
</dbReference>
<evidence type="ECO:0000256" key="11">
    <source>
        <dbReference type="ARBA" id="ARBA00022842"/>
    </source>
</evidence>
<comment type="catalytic activity">
    <reaction evidence="1">
        <text>Endonucleolytic cleavage of RNA, removing 5'-extranucleotides from tRNA precursor.</text>
        <dbReference type="EC" id="3.1.26.5"/>
    </reaction>
</comment>
<dbReference type="InterPro" id="IPR011990">
    <property type="entry name" value="TPR-like_helical_dom_sf"/>
</dbReference>
<gene>
    <name evidence="14" type="ORF">D8674_006234</name>
</gene>
<sequence>MGTPKKIRKKLTPETQFHSTLTLFSKHKDLPAAISLYESALSQNTRLNHNHFNILLYLCSIGFRMFDHMLSIGILPNEATITAGALYLALPLAVTWLRPRGDWDYKFGLVKGMEKYNIFPKLRSYDPALFCFCEKSEAEKAYEVEEHMGMVGVSLEEPEIAALLKVSVETGNGERVYGYLHKLRNVGRCVSESTAKNIEDWFCGGAACEVGEANWDSSRVKKLVLGNGGGRHGQGWIGKGGWDVRRATVDLSSCQCSSCGERLVCSVAALAMERVVKSNFSEFQDWLEKHAEYEAIVDGANIGLYQQNFADGGFSLTQLDVVVKELYNRSGGKWPLVVIKLIEEWMGKVILYATPSGSNDDWYEPAIHYSLNFINNHILELLGSSFFLKWKERHQVRNTFVKGNVQLQMLPPYSSVIQVKTP</sequence>
<keyword evidence="5" id="KW-0819">tRNA processing</keyword>
<dbReference type="Gene3D" id="1.25.40.10">
    <property type="entry name" value="Tetratricopeptide repeat domain"/>
    <property type="match status" value="1"/>
</dbReference>
<name>A0A5N5FUG8_9ROSA</name>
<evidence type="ECO:0000256" key="5">
    <source>
        <dbReference type="ARBA" id="ARBA00022694"/>
    </source>
</evidence>
<dbReference type="OrthoDB" id="46913at2759"/>
<dbReference type="AlphaFoldDB" id="A0A5N5FUG8"/>
<evidence type="ECO:0000256" key="7">
    <source>
        <dbReference type="ARBA" id="ARBA00022723"/>
    </source>
</evidence>
<evidence type="ECO:0000256" key="6">
    <source>
        <dbReference type="ARBA" id="ARBA00022722"/>
    </source>
</evidence>
<evidence type="ECO:0000313" key="15">
    <source>
        <dbReference type="Proteomes" id="UP000327157"/>
    </source>
</evidence>
<proteinExistence type="inferred from homology"/>
<keyword evidence="9" id="KW-0378">Hydrolase</keyword>
<evidence type="ECO:0000259" key="13">
    <source>
        <dbReference type="Pfam" id="PF17177"/>
    </source>
</evidence>
<reference evidence="14 15" key="1">
    <citation type="submission" date="2019-09" db="EMBL/GenBank/DDBJ databases">
        <authorList>
            <person name="Ou C."/>
        </authorList>
    </citation>
    <scope>NUCLEOTIDE SEQUENCE [LARGE SCALE GENOMIC DNA]</scope>
    <source>
        <strain evidence="14">S2</strain>
        <tissue evidence="14">Leaf</tissue>
    </source>
</reference>
<evidence type="ECO:0000256" key="2">
    <source>
        <dbReference type="ARBA" id="ARBA00001946"/>
    </source>
</evidence>
<dbReference type="PANTHER" id="PTHR13547">
    <property type="match status" value="1"/>
</dbReference>
<evidence type="ECO:0000256" key="1">
    <source>
        <dbReference type="ARBA" id="ARBA00000928"/>
    </source>
</evidence>
<dbReference type="Pfam" id="PF17177">
    <property type="entry name" value="PPR_long"/>
    <property type="match status" value="1"/>
</dbReference>
<comment type="similarity">
    <text evidence="3">Belongs to the PPR family. P subfamily.</text>
</comment>
<keyword evidence="10" id="KW-0862">Zinc</keyword>
<evidence type="ECO:0000256" key="10">
    <source>
        <dbReference type="ARBA" id="ARBA00022833"/>
    </source>
</evidence>
<reference evidence="14 15" key="3">
    <citation type="submission" date="2019-11" db="EMBL/GenBank/DDBJ databases">
        <title>A de novo genome assembly of a pear dwarfing rootstock.</title>
        <authorList>
            <person name="Wang F."/>
            <person name="Wang J."/>
            <person name="Li S."/>
            <person name="Zhang Y."/>
            <person name="Fang M."/>
            <person name="Ma L."/>
            <person name="Zhao Y."/>
            <person name="Jiang S."/>
        </authorList>
    </citation>
    <scope>NUCLEOTIDE SEQUENCE [LARGE SCALE GENOMIC DNA]</scope>
    <source>
        <strain evidence="14">S2</strain>
        <tissue evidence="14">Leaf</tissue>
    </source>
</reference>
<evidence type="ECO:0000259" key="12">
    <source>
        <dbReference type="Pfam" id="PF16953"/>
    </source>
</evidence>
<reference evidence="15" key="2">
    <citation type="submission" date="2019-10" db="EMBL/GenBank/DDBJ databases">
        <title>A de novo genome assembly of a pear dwarfing rootstock.</title>
        <authorList>
            <person name="Wang F."/>
            <person name="Wang J."/>
            <person name="Li S."/>
            <person name="Zhang Y."/>
            <person name="Fang M."/>
            <person name="Ma L."/>
            <person name="Zhao Y."/>
            <person name="Jiang S."/>
        </authorList>
    </citation>
    <scope>NUCLEOTIDE SEQUENCE [LARGE SCALE GENOMIC DNA]</scope>
</reference>
<dbReference type="PANTHER" id="PTHR13547:SF13">
    <property type="entry name" value="PROTEINACEOUS RNASE P 2"/>
    <property type="match status" value="1"/>
</dbReference>
<dbReference type="GO" id="GO:0046872">
    <property type="term" value="F:metal ion binding"/>
    <property type="evidence" value="ECO:0007669"/>
    <property type="project" value="UniProtKB-KW"/>
</dbReference>
<dbReference type="Proteomes" id="UP000327157">
    <property type="component" value="Chromosome 11"/>
</dbReference>
<dbReference type="GO" id="GO:0001682">
    <property type="term" value="P:tRNA 5'-leader removal"/>
    <property type="evidence" value="ECO:0007669"/>
    <property type="project" value="TreeGrafter"/>
</dbReference>
<keyword evidence="8" id="KW-0677">Repeat</keyword>
<dbReference type="InterPro" id="IPR031595">
    <property type="entry name" value="PRORP_C"/>
</dbReference>
<feature type="domain" description="PROP1-like PPR" evidence="13">
    <location>
        <begin position="6"/>
        <end position="208"/>
    </location>
</feature>
<evidence type="ECO:0000256" key="9">
    <source>
        <dbReference type="ARBA" id="ARBA00022801"/>
    </source>
</evidence>
<keyword evidence="15" id="KW-1185">Reference proteome</keyword>
<feature type="domain" description="PRORP" evidence="12">
    <location>
        <begin position="262"/>
        <end position="418"/>
    </location>
</feature>
<keyword evidence="11" id="KW-0460">Magnesium</keyword>
<protein>
    <recommendedName>
        <fullName evidence="4">ribonuclease P</fullName>
        <ecNumber evidence="4">3.1.26.5</ecNumber>
    </recommendedName>
</protein>
<accession>A0A5N5FUG8</accession>
<evidence type="ECO:0000256" key="4">
    <source>
        <dbReference type="ARBA" id="ARBA00012179"/>
    </source>
</evidence>
<keyword evidence="6" id="KW-0540">Nuclease</keyword>
<evidence type="ECO:0000313" key="14">
    <source>
        <dbReference type="EMBL" id="KAB2606517.1"/>
    </source>
</evidence>
<dbReference type="Gene3D" id="3.40.50.11980">
    <property type="match status" value="1"/>
</dbReference>
<keyword evidence="7" id="KW-0479">Metal-binding</keyword>
<dbReference type="EMBL" id="SMOL01000559">
    <property type="protein sequence ID" value="KAB2606517.1"/>
    <property type="molecule type" value="Genomic_DNA"/>
</dbReference>
<comment type="caution">
    <text evidence="14">The sequence shown here is derived from an EMBL/GenBank/DDBJ whole genome shotgun (WGS) entry which is preliminary data.</text>
</comment>
<evidence type="ECO:0000256" key="8">
    <source>
        <dbReference type="ARBA" id="ARBA00022737"/>
    </source>
</evidence>
<dbReference type="EC" id="3.1.26.5" evidence="4"/>